<evidence type="ECO:0000313" key="2">
    <source>
        <dbReference type="Proteomes" id="UP000002508"/>
    </source>
</evidence>
<organism evidence="1 2">
    <name type="scientific">Chloroflexus aggregans (strain MD-66 / DSM 9485)</name>
    <dbReference type="NCBI Taxonomy" id="326427"/>
    <lineage>
        <taxon>Bacteria</taxon>
        <taxon>Bacillati</taxon>
        <taxon>Chloroflexota</taxon>
        <taxon>Chloroflexia</taxon>
        <taxon>Chloroflexales</taxon>
        <taxon>Chloroflexineae</taxon>
        <taxon>Chloroflexaceae</taxon>
        <taxon>Chloroflexus</taxon>
    </lineage>
</organism>
<name>B8G4T3_CHLAD</name>
<dbReference type="EMBL" id="CP001337">
    <property type="protein sequence ID" value="ACL25559.1"/>
    <property type="molecule type" value="Genomic_DNA"/>
</dbReference>
<accession>B8G4T3</accession>
<reference evidence="1" key="1">
    <citation type="submission" date="2008-12" db="EMBL/GenBank/DDBJ databases">
        <title>Complete sequence of Chloroflexus aggregans DSM 9485.</title>
        <authorList>
            <consortium name="US DOE Joint Genome Institute"/>
            <person name="Lucas S."/>
            <person name="Copeland A."/>
            <person name="Lapidus A."/>
            <person name="Glavina del Rio T."/>
            <person name="Dalin E."/>
            <person name="Tice H."/>
            <person name="Pitluck S."/>
            <person name="Foster B."/>
            <person name="Larimer F."/>
            <person name="Land M."/>
            <person name="Hauser L."/>
            <person name="Kyrpides N."/>
            <person name="Mikhailova N."/>
            <person name="Bryant D."/>
            <person name="Richardson P."/>
        </authorList>
    </citation>
    <scope>NUCLEOTIDE SEQUENCE</scope>
    <source>
        <strain evidence="1">DSM 9485</strain>
    </source>
</reference>
<protein>
    <submittedName>
        <fullName evidence="1">Uncharacterized protein</fullName>
    </submittedName>
</protein>
<dbReference type="KEGG" id="cag:Cagg_2691"/>
<gene>
    <name evidence="1" type="ordered locus">Cagg_2691</name>
</gene>
<dbReference type="AlphaFoldDB" id="B8G4T3"/>
<sequence length="50" mass="5907">MRWITLFALLTALGYIIFLQRKLAAAERRGNMYRDIANRLELRLAELNAR</sequence>
<proteinExistence type="predicted"/>
<keyword evidence="2" id="KW-1185">Reference proteome</keyword>
<dbReference type="STRING" id="326427.Cagg_2691"/>
<dbReference type="RefSeq" id="WP_015941416.1">
    <property type="nucleotide sequence ID" value="NC_011831.1"/>
</dbReference>
<dbReference type="HOGENOM" id="CLU_3116032_0_0_0"/>
<dbReference type="Proteomes" id="UP000002508">
    <property type="component" value="Chromosome"/>
</dbReference>
<evidence type="ECO:0000313" key="1">
    <source>
        <dbReference type="EMBL" id="ACL25559.1"/>
    </source>
</evidence>